<dbReference type="Proteomes" id="UP000280296">
    <property type="component" value="Unassembled WGS sequence"/>
</dbReference>
<feature type="domain" description="Squalene cyclase C-terminal" evidence="6">
    <location>
        <begin position="332"/>
        <end position="649"/>
    </location>
</feature>
<dbReference type="PANTHER" id="PTHR11764:SF20">
    <property type="entry name" value="LANOSTEROL SYNTHASE"/>
    <property type="match status" value="1"/>
</dbReference>
<dbReference type="SFLD" id="SFLDG01016">
    <property type="entry name" value="Prenyltransferase_Like_2"/>
    <property type="match status" value="1"/>
</dbReference>
<accession>A0A432MG79</accession>
<dbReference type="PANTHER" id="PTHR11764">
    <property type="entry name" value="TERPENE CYCLASE/MUTASE FAMILY MEMBER"/>
    <property type="match status" value="1"/>
</dbReference>
<keyword evidence="3" id="KW-0677">Repeat</keyword>
<organism evidence="8 9">
    <name type="scientific">Tautonia sociabilis</name>
    <dbReference type="NCBI Taxonomy" id="2080755"/>
    <lineage>
        <taxon>Bacteria</taxon>
        <taxon>Pseudomonadati</taxon>
        <taxon>Planctomycetota</taxon>
        <taxon>Planctomycetia</taxon>
        <taxon>Isosphaerales</taxon>
        <taxon>Isosphaeraceae</taxon>
        <taxon>Tautonia</taxon>
    </lineage>
</organism>
<comment type="pathway">
    <text evidence="1">Secondary metabolite biosynthesis; hopanoid biosynthesis.</text>
</comment>
<reference evidence="8 9" key="1">
    <citation type="submission" date="2018-12" db="EMBL/GenBank/DDBJ databases">
        <authorList>
            <person name="Toschakov S.V."/>
        </authorList>
    </citation>
    <scope>NUCLEOTIDE SEQUENCE [LARGE SCALE GENOMIC DNA]</scope>
    <source>
        <strain evidence="8 9">GM2012</strain>
    </source>
</reference>
<dbReference type="InterPro" id="IPR018333">
    <property type="entry name" value="Squalene_cyclase"/>
</dbReference>
<dbReference type="RefSeq" id="WP_126726935.1">
    <property type="nucleotide sequence ID" value="NZ_RYZH01000039.1"/>
</dbReference>
<dbReference type="GO" id="GO:0016104">
    <property type="term" value="P:triterpenoid biosynthetic process"/>
    <property type="evidence" value="ECO:0007669"/>
    <property type="project" value="InterPro"/>
</dbReference>
<dbReference type="GO" id="GO:0051007">
    <property type="term" value="F:squalene-hopene cyclase activity"/>
    <property type="evidence" value="ECO:0007669"/>
    <property type="project" value="UniProtKB-EC"/>
</dbReference>
<dbReference type="InterPro" id="IPR032696">
    <property type="entry name" value="SQ_cyclase_C"/>
</dbReference>
<feature type="domain" description="Squalene cyclase N-terminal" evidence="7">
    <location>
        <begin position="38"/>
        <end position="323"/>
    </location>
</feature>
<evidence type="ECO:0000313" key="8">
    <source>
        <dbReference type="EMBL" id="RUL85559.1"/>
    </source>
</evidence>
<protein>
    <submittedName>
        <fullName evidence="8">Squalene--hopene cyclase</fullName>
        <ecNumber evidence="8">5.4.99.17</ecNumber>
    </submittedName>
</protein>
<dbReference type="GO" id="GO:0005811">
    <property type="term" value="C:lipid droplet"/>
    <property type="evidence" value="ECO:0007669"/>
    <property type="project" value="InterPro"/>
</dbReference>
<dbReference type="NCBIfam" id="TIGR01787">
    <property type="entry name" value="squalene_cyclas"/>
    <property type="match status" value="1"/>
</dbReference>
<keyword evidence="9" id="KW-1185">Reference proteome</keyword>
<comment type="similarity">
    <text evidence="2">Belongs to the terpene cyclase/mutase family.</text>
</comment>
<dbReference type="InterPro" id="IPR008930">
    <property type="entry name" value="Terpenoid_cyclase/PrenylTrfase"/>
</dbReference>
<dbReference type="EC" id="5.4.99.17" evidence="8"/>
<dbReference type="Pfam" id="PF13243">
    <property type="entry name" value="SQHop_cyclase_C"/>
    <property type="match status" value="1"/>
</dbReference>
<dbReference type="UniPathway" id="UPA00337"/>
<dbReference type="NCBIfam" id="TIGR01507">
    <property type="entry name" value="hopene_cyclase"/>
    <property type="match status" value="1"/>
</dbReference>
<evidence type="ECO:0000256" key="2">
    <source>
        <dbReference type="ARBA" id="ARBA00009755"/>
    </source>
</evidence>
<feature type="region of interest" description="Disordered" evidence="5">
    <location>
        <begin position="1"/>
        <end position="23"/>
    </location>
</feature>
<reference evidence="8 9" key="2">
    <citation type="submission" date="2019-01" db="EMBL/GenBank/DDBJ databases">
        <title>Tautonia sociabilis, a novel thermotolerant planctomycete of Isosphaeraceae family, isolated from a 4000 m deep subterranean habitat.</title>
        <authorList>
            <person name="Kovaleva O.L."/>
            <person name="Elcheninov A.G."/>
            <person name="Van Heerden E."/>
            <person name="Toshchakov S.V."/>
            <person name="Novikov A."/>
            <person name="Bonch-Osmolovskaya E.A."/>
            <person name="Kublanov I.V."/>
        </authorList>
    </citation>
    <scope>NUCLEOTIDE SEQUENCE [LARGE SCALE GENOMIC DNA]</scope>
    <source>
        <strain evidence="8 9">GM2012</strain>
    </source>
</reference>
<dbReference type="InterPro" id="IPR032697">
    <property type="entry name" value="SQ_cyclase_N"/>
</dbReference>
<proteinExistence type="inferred from homology"/>
<dbReference type="SUPFAM" id="SSF48239">
    <property type="entry name" value="Terpenoid cyclases/Protein prenyltransferases"/>
    <property type="match status" value="2"/>
</dbReference>
<evidence type="ECO:0000256" key="5">
    <source>
        <dbReference type="SAM" id="MobiDB-lite"/>
    </source>
</evidence>
<dbReference type="EMBL" id="RYZH01000039">
    <property type="protein sequence ID" value="RUL85559.1"/>
    <property type="molecule type" value="Genomic_DNA"/>
</dbReference>
<gene>
    <name evidence="8" type="primary">shc</name>
    <name evidence="8" type="ORF">TsocGM_18450</name>
</gene>
<name>A0A432MG79_9BACT</name>
<evidence type="ECO:0000313" key="9">
    <source>
        <dbReference type="Proteomes" id="UP000280296"/>
    </source>
</evidence>
<evidence type="ECO:0000256" key="3">
    <source>
        <dbReference type="ARBA" id="ARBA00022737"/>
    </source>
</evidence>
<dbReference type="AlphaFoldDB" id="A0A432MG79"/>
<evidence type="ECO:0000259" key="7">
    <source>
        <dbReference type="Pfam" id="PF13249"/>
    </source>
</evidence>
<evidence type="ECO:0000259" key="6">
    <source>
        <dbReference type="Pfam" id="PF13243"/>
    </source>
</evidence>
<evidence type="ECO:0000256" key="4">
    <source>
        <dbReference type="ARBA" id="ARBA00023235"/>
    </source>
</evidence>
<comment type="caution">
    <text evidence="8">The sequence shown here is derived from an EMBL/GenBank/DDBJ whole genome shotgun (WGS) entry which is preliminary data.</text>
</comment>
<sequence>MIVKLDGGKLGRGADTDASSRIDRSPSIAPEDLDLGLSATRRWLLDRQRDDGHWVGELEGDTILESEFVLLLAALGREDEEVAVKLCTYLFEQRLPEGGWAIYPGGPFDLSASVKAYFALKLVGVPPDHPVMARVRELILEAGGAQASNSYTRFYLALLGQMSYDDCPYVPPELLFVPIRSGLSLYDMSSWTRTMVVPLSILSVQRPVRHLPAEKGIAELFRPDLPPPSRGTGRGLSWANVFVAVDRCFKWAHRIVPRALRRPGLEAAHRWMVDHFERSEGLGAIFPAMVYSVFALRSLGYEDDHPLIRRAMAQLEDLMIEEDGAVRVQPCVSPTWDTAIATIALADSGVPADDPAMTGAARWLLDREIRTPGDWQLRRPGLEATGWAFEYRNDHYPDIDDTAMVLLALGRTALAGGPEGRAATDRAIAWLLAMQNRDGGWAAFDVDIDNQLLTKVPFADHNAILDPSCADITARILEILGSLGYKADHPAVARGLEYLWATQEPEGCWYGRWGVNYIYGTWQVLLGLQAIGLPMSHPAVQRAADWLESVQQEDGGWGESCRSYEDPAWMGRGVTTASQTAWAVNGLIAAGRAHGASVRRGVSFLLRTQNPDGTWDEPQFTGTGFPKVFYLRYHLYRIYFPLMALSRYRAAVSGSWSARAGRAAPRTGALACGVPADPRPLEA</sequence>
<dbReference type="InterPro" id="IPR006400">
    <property type="entry name" value="Hopene-cyclase"/>
</dbReference>
<dbReference type="Gene3D" id="1.50.10.20">
    <property type="match status" value="2"/>
</dbReference>
<dbReference type="OrthoDB" id="9758578at2"/>
<evidence type="ECO:0000256" key="1">
    <source>
        <dbReference type="ARBA" id="ARBA00004999"/>
    </source>
</evidence>
<dbReference type="Pfam" id="PF13249">
    <property type="entry name" value="SQHop_cyclase_N"/>
    <property type="match status" value="1"/>
</dbReference>
<dbReference type="CDD" id="cd02892">
    <property type="entry name" value="SQCY_1"/>
    <property type="match status" value="1"/>
</dbReference>
<keyword evidence="4 8" id="KW-0413">Isomerase</keyword>